<dbReference type="Pfam" id="PF00450">
    <property type="entry name" value="Peptidase_S10"/>
    <property type="match status" value="2"/>
</dbReference>
<dbReference type="PANTHER" id="PTHR11802">
    <property type="entry name" value="SERINE PROTEASE FAMILY S10 SERINE CARBOXYPEPTIDASE"/>
    <property type="match status" value="1"/>
</dbReference>
<protein>
    <submittedName>
        <fullName evidence="7">Uncharacterized protein</fullName>
    </submittedName>
</protein>
<reference evidence="7 8" key="1">
    <citation type="submission" date="2017-09" db="EMBL/GenBank/DDBJ databases">
        <title>WGS assembly of Aquilegia coerulea Goldsmith.</title>
        <authorList>
            <person name="Hodges S."/>
            <person name="Kramer E."/>
            <person name="Nordborg M."/>
            <person name="Tomkins J."/>
            <person name="Borevitz J."/>
            <person name="Derieg N."/>
            <person name="Yan J."/>
            <person name="Mihaltcheva S."/>
            <person name="Hayes R.D."/>
            <person name="Rokhsar D."/>
        </authorList>
    </citation>
    <scope>NUCLEOTIDE SEQUENCE [LARGE SCALE GENOMIC DNA]</scope>
    <source>
        <strain evidence="8">cv. Goldsmith</strain>
    </source>
</reference>
<proteinExistence type="inferred from homology"/>
<dbReference type="PRINTS" id="PR00724">
    <property type="entry name" value="CRBOXYPTASEC"/>
</dbReference>
<evidence type="ECO:0000256" key="5">
    <source>
        <dbReference type="ARBA" id="ARBA00023180"/>
    </source>
</evidence>
<dbReference type="InterPro" id="IPR029058">
    <property type="entry name" value="AB_hydrolase_fold"/>
</dbReference>
<dbReference type="InterPro" id="IPR001563">
    <property type="entry name" value="Peptidase_S10"/>
</dbReference>
<evidence type="ECO:0000256" key="2">
    <source>
        <dbReference type="ARBA" id="ARBA00022645"/>
    </source>
</evidence>
<dbReference type="GO" id="GO:0006508">
    <property type="term" value="P:proteolysis"/>
    <property type="evidence" value="ECO:0007669"/>
    <property type="project" value="UniProtKB-KW"/>
</dbReference>
<feature type="signal peptide" evidence="6">
    <location>
        <begin position="1"/>
        <end position="21"/>
    </location>
</feature>
<dbReference type="GO" id="GO:0004185">
    <property type="term" value="F:serine-type carboxypeptidase activity"/>
    <property type="evidence" value="ECO:0007669"/>
    <property type="project" value="InterPro"/>
</dbReference>
<evidence type="ECO:0000256" key="3">
    <source>
        <dbReference type="ARBA" id="ARBA00022670"/>
    </source>
</evidence>
<evidence type="ECO:0000313" key="7">
    <source>
        <dbReference type="EMBL" id="PIA25995.1"/>
    </source>
</evidence>
<keyword evidence="2" id="KW-0121">Carboxypeptidase</keyword>
<dbReference type="OrthoDB" id="443318at2759"/>
<sequence>MERNIPLIFVFVLILLTLLSATTTNSTVIEKHFRLPGLQTDSGISVEELGNHAGFYSIQHSHAASSELAAFYENGPFTIANNMSLAWNDHGWDKASNLIYVDQPTGTGFSYSPDKRDIRQNEEGVSNDLYDFLQACMTGDDDVCLEGRDICLSVFNRILMSIAGNINIIRLCIHLQYYDIRKECEGDSCYDFSNMVKFLNRKPVKDALGVGNAYFFLQNLTVYDAMKMDWVKNLEVDIPALLKDGIRSLIYAGEYDLICNWLGNSRWVHPMEWYGQKDFVGKPVVPFVVDGVQAGEFKSHGPLSFLKAVYDAGDMVPMDQPKAALEMLRRWTRHKLG</sequence>
<feature type="chain" id="PRO_5013848454" evidence="6">
    <location>
        <begin position="22"/>
        <end position="337"/>
    </location>
</feature>
<keyword evidence="3" id="KW-0645">Protease</keyword>
<evidence type="ECO:0000256" key="4">
    <source>
        <dbReference type="ARBA" id="ARBA00022801"/>
    </source>
</evidence>
<evidence type="ECO:0000256" key="6">
    <source>
        <dbReference type="SAM" id="SignalP"/>
    </source>
</evidence>
<keyword evidence="5" id="KW-0325">Glycoprotein</keyword>
<dbReference type="AlphaFoldDB" id="A0A2G5C409"/>
<gene>
    <name evidence="7" type="ORF">AQUCO_10200044v1</name>
</gene>
<dbReference type="InParanoid" id="A0A2G5C409"/>
<dbReference type="EMBL" id="KZ305118">
    <property type="protein sequence ID" value="PIA25995.1"/>
    <property type="molecule type" value="Genomic_DNA"/>
</dbReference>
<dbReference type="Proteomes" id="UP000230069">
    <property type="component" value="Unassembled WGS sequence"/>
</dbReference>
<organism evidence="7 8">
    <name type="scientific">Aquilegia coerulea</name>
    <name type="common">Rocky mountain columbine</name>
    <dbReference type="NCBI Taxonomy" id="218851"/>
    <lineage>
        <taxon>Eukaryota</taxon>
        <taxon>Viridiplantae</taxon>
        <taxon>Streptophyta</taxon>
        <taxon>Embryophyta</taxon>
        <taxon>Tracheophyta</taxon>
        <taxon>Spermatophyta</taxon>
        <taxon>Magnoliopsida</taxon>
        <taxon>Ranunculales</taxon>
        <taxon>Ranunculaceae</taxon>
        <taxon>Thalictroideae</taxon>
        <taxon>Aquilegia</taxon>
    </lineage>
</organism>
<dbReference type="PANTHER" id="PTHR11802:SF113">
    <property type="entry name" value="SERINE CARBOXYPEPTIDASE CTSA-4.1"/>
    <property type="match status" value="1"/>
</dbReference>
<comment type="similarity">
    <text evidence="1">Belongs to the peptidase S10 family.</text>
</comment>
<keyword evidence="8" id="KW-1185">Reference proteome</keyword>
<dbReference type="SUPFAM" id="SSF53474">
    <property type="entry name" value="alpha/beta-Hydrolases"/>
    <property type="match status" value="1"/>
</dbReference>
<keyword evidence="6" id="KW-0732">Signal</keyword>
<keyword evidence="4" id="KW-0378">Hydrolase</keyword>
<dbReference type="GO" id="GO:0005773">
    <property type="term" value="C:vacuole"/>
    <property type="evidence" value="ECO:0007669"/>
    <property type="project" value="TreeGrafter"/>
</dbReference>
<dbReference type="Gene3D" id="3.40.50.1820">
    <property type="entry name" value="alpha/beta hydrolase"/>
    <property type="match status" value="2"/>
</dbReference>
<accession>A0A2G5C409</accession>
<evidence type="ECO:0000256" key="1">
    <source>
        <dbReference type="ARBA" id="ARBA00009431"/>
    </source>
</evidence>
<evidence type="ECO:0000313" key="8">
    <source>
        <dbReference type="Proteomes" id="UP000230069"/>
    </source>
</evidence>
<name>A0A2G5C409_AQUCA</name>